<feature type="region of interest" description="Disordered" evidence="2">
    <location>
        <begin position="263"/>
        <end position="321"/>
    </location>
</feature>
<feature type="coiled-coil region" evidence="1">
    <location>
        <begin position="769"/>
        <end position="845"/>
    </location>
</feature>
<dbReference type="Gene3D" id="2.30.29.30">
    <property type="entry name" value="Pleckstrin-homology domain (PH domain)/Phosphotyrosine-binding domain (PTB)"/>
    <property type="match status" value="2"/>
</dbReference>
<reference evidence="4" key="1">
    <citation type="journal article" date="2017" name="Parasit. Vectors">
        <title>Sialotranscriptomics of Rhipicephalus zambeziensis reveals intricate expression profiles of secretory proteins and suggests tight temporal transcriptional regulation during blood-feeding.</title>
        <authorList>
            <person name="de Castro M.H."/>
            <person name="de Klerk D."/>
            <person name="Pienaar R."/>
            <person name="Rees D.J.G."/>
            <person name="Mans B.J."/>
        </authorList>
    </citation>
    <scope>NUCLEOTIDE SEQUENCE</scope>
    <source>
        <tissue evidence="4">Salivary glands</tissue>
    </source>
</reference>
<feature type="compositionally biased region" description="Basic residues" evidence="2">
    <location>
        <begin position="661"/>
        <end position="674"/>
    </location>
</feature>
<feature type="domain" description="PH" evidence="3">
    <location>
        <begin position="464"/>
        <end position="561"/>
    </location>
</feature>
<dbReference type="InterPro" id="IPR001849">
    <property type="entry name" value="PH_domain"/>
</dbReference>
<organism evidence="4">
    <name type="scientific">Rhipicephalus zambeziensis</name>
    <dbReference type="NCBI Taxonomy" id="60191"/>
    <lineage>
        <taxon>Eukaryota</taxon>
        <taxon>Metazoa</taxon>
        <taxon>Ecdysozoa</taxon>
        <taxon>Arthropoda</taxon>
        <taxon>Chelicerata</taxon>
        <taxon>Arachnida</taxon>
        <taxon>Acari</taxon>
        <taxon>Parasitiformes</taxon>
        <taxon>Ixodida</taxon>
        <taxon>Ixodoidea</taxon>
        <taxon>Ixodidae</taxon>
        <taxon>Rhipicephalinae</taxon>
        <taxon>Rhipicephalus</taxon>
        <taxon>Rhipicephalus</taxon>
    </lineage>
</organism>
<sequence>MNTSLKSSTTECRKFAPNIFNKSKCQNCFRTKDAHSAEALESNRATRKVSTCGYLFVAPDWDFSQAVNRTRRWQRRWFVLYDDGELTYSVDEHPNTIPQAVIDMTKVVAVAHAEELTGNQFSIAITTPEKVHFVKGTGRDDSKWWFDVLSQFPSNMVRSKNKHNACNLALTKSAPSVNILSCQKQYEDHGLGNRENYRNGSIDVQPAQQPLEIRSNGTTNTVSTNNREAHAPHNGVALCRLDSGGSNSSSSVAAYTDADALAKSRSRRYLKRESRGLKSQRSRSDGVAKMVPASRASELLPAEWAGERDHPRSGSSGSPPPCPFLHNPVYLLLAEPHAKATSGTKETKTNVPTAQQLLLTRWQNDAKGLPPSPSLLHQENHRSWRTDESSRRDGGDGGCAVPHSPPCRDLPQWNVVLPGSGVSHEKHTSRGVPDGCGQGSGTLDAPACDGGIGQLMGDSLPEDLFVKKGWLMRLGPDGEWSKHWFVLRNTSLTHFNDPSAEDSGEPSATLDLRLVHEVREVDLDRNYAFVITLWEADEVVLCAVTAGIRTNWVQAIRQAVRNRSSMTIISKDASAPGLGTSTVATPTVVAQVVSSSPAPPTLAALEGRPPHETSSSDDHSEYFSIVDEDEEEVVEDPSRTLPPSPPLNRTAISRVKERARSRSNSRSRQSRRLRSPQPTQGGEPAGTGLSQEPEETAHSDRSSSWDPTMGMDVVDSKPPLDTSRSTTPSKTDATTSTSITLTDATPASARRPPVARTSRRSSSLRELRTKKLESRCSELEDQLRARDRELGQLRSAPHGAASFLLRGLPNDEVLTRSLENLETFLTSSIEKLSRLKEQLRKTAEEGATGGESLRNIWGELESLISENSRRVEATTRALRNSATLEVEGKLARAAEEAWVLRRELKRSQDAFDDLELRCLALKRDAKNTEEMHASQLALMTARIDDLTAKLALSEKAQRQLRQRLARADSKQEKRRLSLKGKEAAAAAAAAAASPSKELEVKLTHLEHKLALLEEAFQGPVNEAASDASAPDDLNADTPTGRRSSLDSLSGDQQSLLLRVQLMDQRLQSALDQPKPLARPRICLQTEALDGGGAGDGWSSLSLATSVTDLRLPEHGGESPPASYRECLDSLDARLDSLLEWLHEALTSLRESGVMGSFPKHLVDRIGTRDTMSEDRNKDRLARNLLLLKDVGWKLTAAAGFQIHFFGNLATHLRETSLILFSLEERFDQAACSHDFRLVTSGSNKSWDPLGEATGHCQLTELEGSHSGGEAVAAEVEELASRLKSLGSAAERFNKSRRVLVVQRLSECLDIHPTSDLEPDALQNVAEQEAVLGAVMEALSAARAHVSDTLCQSLCAYSGTVSVSSVDAVSLLRQLEGAMRQEFLKVRGELRASCLAELESYCSANLPRDVLDRELVPVVRDLATANCVSAVLRAYVSHVEEVVRQCARALCRDEQATAAAVPSTDDAETEKTVQELCEKAVAVAEGAPSLLRNWLTRCLAEEDPCRDNLGAGVACVNSTADVADALERLSVRLREEREGHRQRVLALQDRLDATQRDCERLLKSGCATCRGLREQTKALAQRATELERAARDGTLCERCPAQQEQLRRLAKEHSRELAEHEASAREELEGHIRCQEANHQREVQRLEAELKAAKNQLQRLQEEQEERIGSLRELYQQKLSQGLEVVDAEAVRQRCRPEMEQLKRLCEKGLAALEASHGRLVAQLQERHQAEIERLRAERDRALAEETKATLAALNAMQRAHQEELHREISNFKEDYAQQMRHGRDTECLQREHQEEREHIKQEILSLSEKYSLKCLEKASLEERLQRAGQQLQEANYQVLDLLARNKQLASHLGLQILQWEQAVPSDSSTEALEKLLQLRDSQLVQQREENAQILHSLQLAKTKINQLNSQCQQLSSSLRAERSAHQAEAQRLQSRLDGLVAPSDDGAASQSTLQQCRPVPERRSSLVIRKQAQAPLAKSDSHKSFGRPDPTTSAHSS</sequence>
<feature type="region of interest" description="Disordered" evidence="2">
    <location>
        <begin position="598"/>
        <end position="769"/>
    </location>
</feature>
<feature type="coiled-coil region" evidence="1">
    <location>
        <begin position="1720"/>
        <end position="1763"/>
    </location>
</feature>
<dbReference type="PANTHER" id="PTHR17271">
    <property type="entry name" value="PLECKSTRIN HOMOLOGY PH DOMAIN-CONTAINING PROTEIN"/>
    <property type="match status" value="1"/>
</dbReference>
<feature type="domain" description="PH" evidence="3">
    <location>
        <begin position="48"/>
        <end position="154"/>
    </location>
</feature>
<evidence type="ECO:0000256" key="2">
    <source>
        <dbReference type="SAM" id="MobiDB-lite"/>
    </source>
</evidence>
<feature type="compositionally biased region" description="Basic and acidic residues" evidence="2">
    <location>
        <begin position="608"/>
        <end position="621"/>
    </location>
</feature>
<feature type="region of interest" description="Disordered" evidence="2">
    <location>
        <begin position="365"/>
        <end position="412"/>
    </location>
</feature>
<feature type="region of interest" description="Disordered" evidence="2">
    <location>
        <begin position="1022"/>
        <end position="1049"/>
    </location>
</feature>
<protein>
    <submittedName>
        <fullName evidence="4">Myosin phosphatase rho interacting protein</fullName>
    </submittedName>
</protein>
<feature type="region of interest" description="Disordered" evidence="2">
    <location>
        <begin position="1939"/>
        <end position="1997"/>
    </location>
</feature>
<feature type="coiled-coil region" evidence="1">
    <location>
        <begin position="1789"/>
        <end position="1837"/>
    </location>
</feature>
<feature type="compositionally biased region" description="Acidic residues" evidence="2">
    <location>
        <begin position="626"/>
        <end position="635"/>
    </location>
</feature>
<feature type="coiled-coil region" evidence="1">
    <location>
        <begin position="1897"/>
        <end position="1935"/>
    </location>
</feature>
<dbReference type="SMART" id="SM00233">
    <property type="entry name" value="PH"/>
    <property type="match status" value="2"/>
</dbReference>
<dbReference type="InterPro" id="IPR052223">
    <property type="entry name" value="Actin_Cytoskeleton_Reg"/>
</dbReference>
<proteinExistence type="predicted"/>
<dbReference type="EMBL" id="GFPF01010033">
    <property type="protein sequence ID" value="MAA21179.1"/>
    <property type="molecule type" value="Transcribed_RNA"/>
</dbReference>
<feature type="compositionally biased region" description="Low complexity" evidence="2">
    <location>
        <begin position="725"/>
        <end position="745"/>
    </location>
</feature>
<name>A0A224YZP8_9ACAR</name>
<dbReference type="GO" id="GO:0015629">
    <property type="term" value="C:actin cytoskeleton"/>
    <property type="evidence" value="ECO:0007669"/>
    <property type="project" value="TreeGrafter"/>
</dbReference>
<dbReference type="InterPro" id="IPR011993">
    <property type="entry name" value="PH-like_dom_sf"/>
</dbReference>
<evidence type="ECO:0000313" key="4">
    <source>
        <dbReference type="EMBL" id="MAA21179.1"/>
    </source>
</evidence>
<evidence type="ECO:0000256" key="1">
    <source>
        <dbReference type="SAM" id="Coils"/>
    </source>
</evidence>
<evidence type="ECO:0000259" key="3">
    <source>
        <dbReference type="PROSITE" id="PS50003"/>
    </source>
</evidence>
<feature type="compositionally biased region" description="Low complexity" evidence="2">
    <location>
        <begin position="1040"/>
        <end position="1049"/>
    </location>
</feature>
<feature type="coiled-coil region" evidence="1">
    <location>
        <begin position="1522"/>
        <end position="1673"/>
    </location>
</feature>
<feature type="compositionally biased region" description="Basic and acidic residues" evidence="2">
    <location>
        <begin position="271"/>
        <end position="286"/>
    </location>
</feature>
<dbReference type="Pfam" id="PF00169">
    <property type="entry name" value="PH"/>
    <property type="match status" value="2"/>
</dbReference>
<accession>A0A224YZP8</accession>
<dbReference type="GO" id="GO:0051015">
    <property type="term" value="F:actin filament binding"/>
    <property type="evidence" value="ECO:0007669"/>
    <property type="project" value="TreeGrafter"/>
</dbReference>
<dbReference type="SUPFAM" id="SSF50729">
    <property type="entry name" value="PH domain-like"/>
    <property type="match status" value="2"/>
</dbReference>
<feature type="coiled-coil region" evidence="1">
    <location>
        <begin position="904"/>
        <end position="963"/>
    </location>
</feature>
<keyword evidence="1" id="KW-0175">Coiled coil</keyword>
<feature type="compositionally biased region" description="Basic and acidic residues" evidence="2">
    <location>
        <begin position="378"/>
        <end position="395"/>
    </location>
</feature>
<dbReference type="PROSITE" id="PS50003">
    <property type="entry name" value="PH_DOMAIN"/>
    <property type="match status" value="2"/>
</dbReference>
<dbReference type="PANTHER" id="PTHR17271:SF1">
    <property type="entry name" value="PROTEIN OUTSPREAD"/>
    <property type="match status" value="1"/>
</dbReference>